<sequence length="545" mass="61769">MSEALEKDIEMGDKNSISMMTTTTTKPGAPTHPPPSRDTNFPPSAANKSKSRLERTDTTHMNMTHIKYEKNPFITWKAMVFNLISSLFGVMFLAITCAAYPIYAFAIPRQVWAFLGEKGFGIIYYIFANSSILRYIHLRSIAKKHENDNGDVLRSIHSFTQTEMLSSAAVIPIPFLSDNYSYLIVDRQSKTAAVVDPSDPISALGVAQRVGVELKMILCTHKHHDHAGGNVRLKELMKNENLPVYAHKMDNCHGATHFVEHGDVIRLGEDVALSVIHLPCHTKGHIAFALHKKGSKNVESSDESTVEALFCGDVILNGGVGAFFEGRAKECASNLHKTLQNVPDSCLIFSGHEYMTMNLRFAAYLDDDDDFTRLVLNTIVLARNRSLATQPSSMKVERFANPFFRIRERAYAGRLLLLRQKLQREAKRPWWRRYVPENRNRIGYYKELKSESILLDKIQREENAYNNNNDNAGGMGHAQTPSKFIEDEDDLTMLTEALKYVLTSGRNEYDFSEPTDSENRHFNNFMNALKAENDPKSMNRRVHQL</sequence>
<evidence type="ECO:0000256" key="7">
    <source>
        <dbReference type="SAM" id="Phobius"/>
    </source>
</evidence>
<evidence type="ECO:0000256" key="4">
    <source>
        <dbReference type="ARBA" id="ARBA00022801"/>
    </source>
</evidence>
<dbReference type="InterPro" id="IPR001279">
    <property type="entry name" value="Metallo-B-lactamas"/>
</dbReference>
<feature type="compositionally biased region" description="Basic and acidic residues" evidence="6">
    <location>
        <begin position="1"/>
        <end position="13"/>
    </location>
</feature>
<dbReference type="SMART" id="SM00849">
    <property type="entry name" value="Lactamase_B"/>
    <property type="match status" value="1"/>
</dbReference>
<dbReference type="PANTHER" id="PTHR11935:SF116">
    <property type="entry name" value="HYDROLASE PNKD-RELATED"/>
    <property type="match status" value="1"/>
</dbReference>
<proteinExistence type="inferred from homology"/>
<feature type="domain" description="Metallo-beta-lactamase" evidence="8">
    <location>
        <begin position="178"/>
        <end position="352"/>
    </location>
</feature>
<dbReference type="STRING" id="41875.K8F2S7"/>
<dbReference type="Pfam" id="PF00753">
    <property type="entry name" value="Lactamase_B"/>
    <property type="match status" value="1"/>
</dbReference>
<dbReference type="CDD" id="cd07723">
    <property type="entry name" value="hydroxyacylglutathione_hydrolase_MBL-fold"/>
    <property type="match status" value="1"/>
</dbReference>
<evidence type="ECO:0000256" key="2">
    <source>
        <dbReference type="ARBA" id="ARBA00006759"/>
    </source>
</evidence>
<dbReference type="Pfam" id="PF16123">
    <property type="entry name" value="HAGH_C"/>
    <property type="match status" value="1"/>
</dbReference>
<evidence type="ECO:0000256" key="6">
    <source>
        <dbReference type="SAM" id="MobiDB-lite"/>
    </source>
</evidence>
<dbReference type="Proteomes" id="UP000198341">
    <property type="component" value="Chromosome 7"/>
</dbReference>
<dbReference type="KEGG" id="bpg:Bathy07g00350"/>
<keyword evidence="3" id="KW-0479">Metal-binding</keyword>
<feature type="compositionally biased region" description="Polar residues" evidence="6">
    <location>
        <begin position="37"/>
        <end position="48"/>
    </location>
</feature>
<evidence type="ECO:0000256" key="5">
    <source>
        <dbReference type="ARBA" id="ARBA00022833"/>
    </source>
</evidence>
<dbReference type="Gene3D" id="3.60.15.10">
    <property type="entry name" value="Ribonuclease Z/Hydroxyacylglutathione hydrolase-like"/>
    <property type="match status" value="1"/>
</dbReference>
<dbReference type="eggNOG" id="KOG0813">
    <property type="taxonomic scope" value="Eukaryota"/>
</dbReference>
<keyword evidence="4 9" id="KW-0378">Hydrolase</keyword>
<dbReference type="GO" id="GO:0046872">
    <property type="term" value="F:metal ion binding"/>
    <property type="evidence" value="ECO:0007669"/>
    <property type="project" value="UniProtKB-KW"/>
</dbReference>
<keyword evidence="10" id="KW-1185">Reference proteome</keyword>
<comment type="similarity">
    <text evidence="2">Belongs to the metallo-beta-lactamase superfamily. Glyoxalase II family.</text>
</comment>
<accession>K8F2S7</accession>
<gene>
    <name evidence="9" type="ORF">Bathy07g00350</name>
</gene>
<evidence type="ECO:0000313" key="10">
    <source>
        <dbReference type="Proteomes" id="UP000198341"/>
    </source>
</evidence>
<feature type="transmembrane region" description="Helical" evidence="7">
    <location>
        <begin position="80"/>
        <end position="107"/>
    </location>
</feature>
<comment type="cofactor">
    <cofactor evidence="1">
        <name>Zn(2+)</name>
        <dbReference type="ChEBI" id="CHEBI:29105"/>
    </cofactor>
</comment>
<dbReference type="GeneID" id="19014525"/>
<protein>
    <submittedName>
        <fullName evidence="9">Hydroxyacylglutathione hydrolase</fullName>
    </submittedName>
</protein>
<reference evidence="9 10" key="1">
    <citation type="submission" date="2011-10" db="EMBL/GenBank/DDBJ databases">
        <authorList>
            <person name="Genoscope - CEA"/>
        </authorList>
    </citation>
    <scope>NUCLEOTIDE SEQUENCE [LARGE SCALE GENOMIC DNA]</scope>
    <source>
        <strain evidence="9 10">RCC 1105</strain>
    </source>
</reference>
<keyword evidence="7" id="KW-0812">Transmembrane</keyword>
<name>K8F2S7_9CHLO</name>
<dbReference type="InterPro" id="IPR036866">
    <property type="entry name" value="RibonucZ/Hydroxyglut_hydro"/>
</dbReference>
<dbReference type="GO" id="GO:0016787">
    <property type="term" value="F:hydrolase activity"/>
    <property type="evidence" value="ECO:0007669"/>
    <property type="project" value="UniProtKB-KW"/>
</dbReference>
<keyword evidence="7" id="KW-1133">Transmembrane helix</keyword>
<dbReference type="PANTHER" id="PTHR11935">
    <property type="entry name" value="BETA LACTAMASE DOMAIN"/>
    <property type="match status" value="1"/>
</dbReference>
<dbReference type="RefSeq" id="XP_007512257.1">
    <property type="nucleotide sequence ID" value="XM_007512195.1"/>
</dbReference>
<dbReference type="InterPro" id="IPR035680">
    <property type="entry name" value="Clx_II_MBL"/>
</dbReference>
<keyword evidence="7" id="KW-0472">Membrane</keyword>
<evidence type="ECO:0000313" key="9">
    <source>
        <dbReference type="EMBL" id="CCO66345.1"/>
    </source>
</evidence>
<dbReference type="OrthoDB" id="515692at2759"/>
<evidence type="ECO:0000259" key="8">
    <source>
        <dbReference type="SMART" id="SM00849"/>
    </source>
</evidence>
<dbReference type="InterPro" id="IPR032282">
    <property type="entry name" value="HAGH_C"/>
</dbReference>
<evidence type="ECO:0000256" key="3">
    <source>
        <dbReference type="ARBA" id="ARBA00022723"/>
    </source>
</evidence>
<dbReference type="SUPFAM" id="SSF56281">
    <property type="entry name" value="Metallo-hydrolase/oxidoreductase"/>
    <property type="match status" value="1"/>
</dbReference>
<dbReference type="AlphaFoldDB" id="K8F2S7"/>
<feature type="region of interest" description="Disordered" evidence="6">
    <location>
        <begin position="1"/>
        <end position="56"/>
    </location>
</feature>
<keyword evidence="5" id="KW-0862">Zinc</keyword>
<dbReference type="EMBL" id="FO082272">
    <property type="protein sequence ID" value="CCO66345.1"/>
    <property type="molecule type" value="Genomic_DNA"/>
</dbReference>
<evidence type="ECO:0000256" key="1">
    <source>
        <dbReference type="ARBA" id="ARBA00001947"/>
    </source>
</evidence>
<organism evidence="9 10">
    <name type="scientific">Bathycoccus prasinos</name>
    <dbReference type="NCBI Taxonomy" id="41875"/>
    <lineage>
        <taxon>Eukaryota</taxon>
        <taxon>Viridiplantae</taxon>
        <taxon>Chlorophyta</taxon>
        <taxon>Mamiellophyceae</taxon>
        <taxon>Mamiellales</taxon>
        <taxon>Bathycoccaceae</taxon>
        <taxon>Bathycoccus</taxon>
    </lineage>
</organism>